<protein>
    <submittedName>
        <fullName evidence="1">Uncharacterized protein</fullName>
    </submittedName>
</protein>
<keyword evidence="2" id="KW-1185">Reference proteome</keyword>
<accession>A0ACD5USJ1</accession>
<reference evidence="1" key="1">
    <citation type="submission" date="2021-05" db="EMBL/GenBank/DDBJ databases">
        <authorList>
            <person name="Scholz U."/>
            <person name="Mascher M."/>
            <person name="Fiebig A."/>
        </authorList>
    </citation>
    <scope>NUCLEOTIDE SEQUENCE [LARGE SCALE GENOMIC DNA]</scope>
</reference>
<organism evidence="1 2">
    <name type="scientific">Avena sativa</name>
    <name type="common">Oat</name>
    <dbReference type="NCBI Taxonomy" id="4498"/>
    <lineage>
        <taxon>Eukaryota</taxon>
        <taxon>Viridiplantae</taxon>
        <taxon>Streptophyta</taxon>
        <taxon>Embryophyta</taxon>
        <taxon>Tracheophyta</taxon>
        <taxon>Spermatophyta</taxon>
        <taxon>Magnoliopsida</taxon>
        <taxon>Liliopsida</taxon>
        <taxon>Poales</taxon>
        <taxon>Poaceae</taxon>
        <taxon>BOP clade</taxon>
        <taxon>Pooideae</taxon>
        <taxon>Poodae</taxon>
        <taxon>Poeae</taxon>
        <taxon>Poeae Chloroplast Group 1 (Aveneae type)</taxon>
        <taxon>Aveninae</taxon>
        <taxon>Avena</taxon>
    </lineage>
</organism>
<evidence type="ECO:0000313" key="2">
    <source>
        <dbReference type="Proteomes" id="UP001732700"/>
    </source>
</evidence>
<name>A0ACD5USJ1_AVESA</name>
<proteinExistence type="predicted"/>
<sequence>MEICKEKINFLGHEIGEGKIHLQEHIAKKILQFPDTMNDKKILQQFLGIVNYARNYIDSLAKLAGPLYAKLRKNGQNTLTQKI</sequence>
<reference evidence="1" key="2">
    <citation type="submission" date="2025-09" db="UniProtKB">
        <authorList>
            <consortium name="EnsemblPlants"/>
        </authorList>
    </citation>
    <scope>IDENTIFICATION</scope>
</reference>
<evidence type="ECO:0000313" key="1">
    <source>
        <dbReference type="EnsemblPlants" id="AVESA.00010b.r2.2CG0309440.1.CDS.1"/>
    </source>
</evidence>
<dbReference type="EnsemblPlants" id="AVESA.00010b.r2.2CG0309440.1">
    <property type="protein sequence ID" value="AVESA.00010b.r2.2CG0309440.1.CDS.1"/>
    <property type="gene ID" value="AVESA.00010b.r2.2CG0309440"/>
</dbReference>
<dbReference type="Proteomes" id="UP001732700">
    <property type="component" value="Chromosome 2C"/>
</dbReference>